<dbReference type="InterPro" id="IPR036259">
    <property type="entry name" value="MFS_trans_sf"/>
</dbReference>
<name>A0ABT6PYJ0_9PROT</name>
<dbReference type="Gene3D" id="1.20.1720.10">
    <property type="entry name" value="Multidrug resistance protein D"/>
    <property type="match status" value="1"/>
</dbReference>
<comment type="caution">
    <text evidence="10">The sequence shown here is derived from an EMBL/GenBank/DDBJ whole genome shotgun (WGS) entry which is preliminary data.</text>
</comment>
<keyword evidence="4" id="KW-1003">Cell membrane</keyword>
<feature type="transmembrane region" description="Helical" evidence="8">
    <location>
        <begin position="323"/>
        <end position="349"/>
    </location>
</feature>
<proteinExistence type="inferred from homology"/>
<dbReference type="PANTHER" id="PTHR23502:SF132">
    <property type="entry name" value="POLYAMINE TRANSPORTER 2-RELATED"/>
    <property type="match status" value="1"/>
</dbReference>
<dbReference type="InterPro" id="IPR005829">
    <property type="entry name" value="Sugar_transporter_CS"/>
</dbReference>
<comment type="subcellular location">
    <subcellularLocation>
        <location evidence="8">Cell inner membrane</location>
        <topology evidence="8">Multi-pass membrane protein</topology>
    </subcellularLocation>
    <subcellularLocation>
        <location evidence="1">Cell membrane</location>
        <topology evidence="1">Multi-pass membrane protein</topology>
    </subcellularLocation>
</comment>
<sequence length="437" mass="48273">MSDTSTNVPSTNNFNEKLSLWVIIILGLLTAIGPLATDMYLPAFPQINKDLAGYGNGAAQMTLTVWFIGLAVGQFSIGPISDRFGRRAPLFIGMITFTIGSIGCAIFSDFYLFCFCRLLSSIGGSAGMVIPRAMVRDISSGSVGIKIMAQLALVSCIVPIIAPTLGGLLVAQFPWRILFWIMGVYGILGTIAIYFTLPDTLAIQYRIRSSLRSILWRYVRIIREPIFLSNTLITSFALFMIFAYLSGTPDVLSNVMHLSKLQLALWFGINSFVIAACNQINGLLVHKIKPYIMLNIAINIAFVTSIAFLVICLLPIPLTTWGIIIYCAPIVIIMGCLGFVFPNCTIFAFTLHGRRVGSASALLGTIQFVLGAISSWMMGNFHLTSMMPVAVGVFIGVFGFFVLNLWRRTATRNIIKKMKHRVQQGHHNYYRFIKDLD</sequence>
<dbReference type="EMBL" id="JASBAO010000001">
    <property type="protein sequence ID" value="MDI2089925.1"/>
    <property type="molecule type" value="Genomic_DNA"/>
</dbReference>
<keyword evidence="6 8" id="KW-1133">Transmembrane helix</keyword>
<evidence type="ECO:0000256" key="6">
    <source>
        <dbReference type="ARBA" id="ARBA00022989"/>
    </source>
</evidence>
<feature type="transmembrane region" description="Helical" evidence="8">
    <location>
        <begin position="296"/>
        <end position="317"/>
    </location>
</feature>
<evidence type="ECO:0000256" key="8">
    <source>
        <dbReference type="RuleBase" id="RU365088"/>
    </source>
</evidence>
<keyword evidence="5 8" id="KW-0812">Transmembrane</keyword>
<dbReference type="SUPFAM" id="SSF103473">
    <property type="entry name" value="MFS general substrate transporter"/>
    <property type="match status" value="1"/>
</dbReference>
<feature type="transmembrane region" description="Helical" evidence="8">
    <location>
        <begin position="90"/>
        <end position="112"/>
    </location>
</feature>
<feature type="domain" description="Major facilitator superfamily (MFS) profile" evidence="9">
    <location>
        <begin position="22"/>
        <end position="408"/>
    </location>
</feature>
<reference evidence="10" key="1">
    <citation type="submission" date="2023-05" db="EMBL/GenBank/DDBJ databases">
        <title>Whole genome sequence of Commensalibacter sp.</title>
        <authorList>
            <person name="Charoenyingcharoen P."/>
            <person name="Yukphan P."/>
        </authorList>
    </citation>
    <scope>NUCLEOTIDE SEQUENCE</scope>
    <source>
        <strain evidence="10">TBRC 16381</strain>
    </source>
</reference>
<dbReference type="InterPro" id="IPR004812">
    <property type="entry name" value="Efflux_drug-R_Bcr/CmlA"/>
</dbReference>
<dbReference type="PROSITE" id="PS50850">
    <property type="entry name" value="MFS"/>
    <property type="match status" value="1"/>
</dbReference>
<feature type="transmembrane region" description="Helical" evidence="8">
    <location>
        <begin position="18"/>
        <end position="37"/>
    </location>
</feature>
<keyword evidence="11" id="KW-1185">Reference proteome</keyword>
<comment type="similarity">
    <text evidence="2 8">Belongs to the major facilitator superfamily. Bcr/CmlA family.</text>
</comment>
<dbReference type="PANTHER" id="PTHR23502">
    <property type="entry name" value="MAJOR FACILITATOR SUPERFAMILY"/>
    <property type="match status" value="1"/>
</dbReference>
<dbReference type="Pfam" id="PF07690">
    <property type="entry name" value="MFS_1"/>
    <property type="match status" value="1"/>
</dbReference>
<feature type="transmembrane region" description="Helical" evidence="8">
    <location>
        <begin position="147"/>
        <end position="171"/>
    </location>
</feature>
<organism evidence="10 11">
    <name type="scientific">Commensalibacter oyaizuii</name>
    <dbReference type="NCBI Taxonomy" id="3043873"/>
    <lineage>
        <taxon>Bacteria</taxon>
        <taxon>Pseudomonadati</taxon>
        <taxon>Pseudomonadota</taxon>
        <taxon>Alphaproteobacteria</taxon>
        <taxon>Acetobacterales</taxon>
        <taxon>Acetobacteraceae</taxon>
    </lineage>
</organism>
<feature type="transmembrane region" description="Helical" evidence="8">
    <location>
        <begin position="57"/>
        <end position="78"/>
    </location>
</feature>
<feature type="transmembrane region" description="Helical" evidence="8">
    <location>
        <begin position="226"/>
        <end position="245"/>
    </location>
</feature>
<dbReference type="Proteomes" id="UP001431634">
    <property type="component" value="Unassembled WGS sequence"/>
</dbReference>
<accession>A0ABT6PYJ0</accession>
<feature type="transmembrane region" description="Helical" evidence="8">
    <location>
        <begin position="385"/>
        <end position="406"/>
    </location>
</feature>
<dbReference type="InterPro" id="IPR020846">
    <property type="entry name" value="MFS_dom"/>
</dbReference>
<evidence type="ECO:0000256" key="7">
    <source>
        <dbReference type="ARBA" id="ARBA00023136"/>
    </source>
</evidence>
<feature type="transmembrane region" description="Helical" evidence="8">
    <location>
        <begin position="265"/>
        <end position="284"/>
    </location>
</feature>
<keyword evidence="3 8" id="KW-0813">Transport</keyword>
<dbReference type="NCBIfam" id="TIGR00710">
    <property type="entry name" value="efflux_Bcr_CflA"/>
    <property type="match status" value="1"/>
</dbReference>
<gene>
    <name evidence="10" type="ORF">QJV27_00795</name>
</gene>
<dbReference type="RefSeq" id="WP_281447089.1">
    <property type="nucleotide sequence ID" value="NZ_JASBAO010000001.1"/>
</dbReference>
<evidence type="ECO:0000313" key="10">
    <source>
        <dbReference type="EMBL" id="MDI2089925.1"/>
    </source>
</evidence>
<feature type="transmembrane region" description="Helical" evidence="8">
    <location>
        <begin position="361"/>
        <end position="379"/>
    </location>
</feature>
<evidence type="ECO:0000256" key="2">
    <source>
        <dbReference type="ARBA" id="ARBA00006236"/>
    </source>
</evidence>
<evidence type="ECO:0000256" key="3">
    <source>
        <dbReference type="ARBA" id="ARBA00022448"/>
    </source>
</evidence>
<dbReference type="CDD" id="cd17320">
    <property type="entry name" value="MFS_MdfA_MDR_like"/>
    <property type="match status" value="1"/>
</dbReference>
<protein>
    <recommendedName>
        <fullName evidence="8">Bcr/CflA family efflux transporter</fullName>
    </recommendedName>
</protein>
<keyword evidence="8" id="KW-0997">Cell inner membrane</keyword>
<evidence type="ECO:0000313" key="11">
    <source>
        <dbReference type="Proteomes" id="UP001431634"/>
    </source>
</evidence>
<evidence type="ECO:0000259" key="9">
    <source>
        <dbReference type="PROSITE" id="PS50850"/>
    </source>
</evidence>
<evidence type="ECO:0000256" key="1">
    <source>
        <dbReference type="ARBA" id="ARBA00004651"/>
    </source>
</evidence>
<dbReference type="PROSITE" id="PS00216">
    <property type="entry name" value="SUGAR_TRANSPORT_1"/>
    <property type="match status" value="1"/>
</dbReference>
<feature type="transmembrane region" description="Helical" evidence="8">
    <location>
        <begin position="118"/>
        <end position="135"/>
    </location>
</feature>
<feature type="transmembrane region" description="Helical" evidence="8">
    <location>
        <begin position="177"/>
        <end position="205"/>
    </location>
</feature>
<keyword evidence="7 8" id="KW-0472">Membrane</keyword>
<dbReference type="InterPro" id="IPR011701">
    <property type="entry name" value="MFS"/>
</dbReference>
<evidence type="ECO:0000256" key="4">
    <source>
        <dbReference type="ARBA" id="ARBA00022475"/>
    </source>
</evidence>
<evidence type="ECO:0000256" key="5">
    <source>
        <dbReference type="ARBA" id="ARBA00022692"/>
    </source>
</evidence>